<proteinExistence type="predicted"/>
<accession>A0A2A9PJ61</accession>
<gene>
    <name evidence="1" type="ORF">XA68_17102</name>
</gene>
<dbReference type="EMBL" id="LAZP02000067">
    <property type="protein sequence ID" value="PFH61525.1"/>
    <property type="molecule type" value="Genomic_DNA"/>
</dbReference>
<comment type="caution">
    <text evidence="1">The sequence shown here is derived from an EMBL/GenBank/DDBJ whole genome shotgun (WGS) entry which is preliminary data.</text>
</comment>
<dbReference type="AlphaFoldDB" id="A0A2A9PJ61"/>
<evidence type="ECO:0000313" key="1">
    <source>
        <dbReference type="EMBL" id="PFH61525.1"/>
    </source>
</evidence>
<reference evidence="1 2" key="2">
    <citation type="journal article" date="2017" name="Sci. Rep.">
        <title>Ant-infecting Ophiocordyceps genomes reveal a high diversity of potential behavioral manipulation genes and a possible major role for enterotoxins.</title>
        <authorList>
            <person name="de Bekker C."/>
            <person name="Ohm R.A."/>
            <person name="Evans H.C."/>
            <person name="Brachmann A."/>
            <person name="Hughes D.P."/>
        </authorList>
    </citation>
    <scope>NUCLEOTIDE SEQUENCE [LARGE SCALE GENOMIC DNA]</scope>
    <source>
        <strain evidence="1 2">SC16a</strain>
    </source>
</reference>
<protein>
    <submittedName>
        <fullName evidence="1">Uncharacterized protein</fullName>
    </submittedName>
</protein>
<organism evidence="1 2">
    <name type="scientific">Ophiocordyceps unilateralis</name>
    <name type="common">Zombie-ant fungus</name>
    <name type="synonym">Torrubia unilateralis</name>
    <dbReference type="NCBI Taxonomy" id="268505"/>
    <lineage>
        <taxon>Eukaryota</taxon>
        <taxon>Fungi</taxon>
        <taxon>Dikarya</taxon>
        <taxon>Ascomycota</taxon>
        <taxon>Pezizomycotina</taxon>
        <taxon>Sordariomycetes</taxon>
        <taxon>Hypocreomycetidae</taxon>
        <taxon>Hypocreales</taxon>
        <taxon>Ophiocordycipitaceae</taxon>
        <taxon>Ophiocordyceps</taxon>
    </lineage>
</organism>
<dbReference type="Proteomes" id="UP000037136">
    <property type="component" value="Unassembled WGS sequence"/>
</dbReference>
<reference evidence="1 2" key="1">
    <citation type="journal article" date="2015" name="BMC Genomics">
        <title>Gene expression during zombie ant biting behavior reflects the complexity underlying fungal parasitic behavioral manipulation.</title>
        <authorList>
            <person name="de Bekker C."/>
            <person name="Ohm R.A."/>
            <person name="Loreto R.G."/>
            <person name="Sebastian A."/>
            <person name="Albert I."/>
            <person name="Merrow M."/>
            <person name="Brachmann A."/>
            <person name="Hughes D.P."/>
        </authorList>
    </citation>
    <scope>NUCLEOTIDE SEQUENCE [LARGE SCALE GENOMIC DNA]</scope>
    <source>
        <strain evidence="1 2">SC16a</strain>
    </source>
</reference>
<keyword evidence="2" id="KW-1185">Reference proteome</keyword>
<name>A0A2A9PJ61_OPHUN</name>
<evidence type="ECO:0000313" key="2">
    <source>
        <dbReference type="Proteomes" id="UP000037136"/>
    </source>
</evidence>
<sequence length="149" mass="16025">MQPNPTQPTPSPSPSLFPLSPLLAISSLFQPISSITHVPILRDGDPYPYTPSPSFILIKALALTTFSGEMKSGHWPLQPTSLGKPPMNPSTLLFISAAQNWPQKPARRVCGFVNGRCVQDRSKSGFATRNSRDSSALGEIVLGLRPGGM</sequence>